<feature type="transmembrane region" description="Helical" evidence="1">
    <location>
        <begin position="142"/>
        <end position="164"/>
    </location>
</feature>
<gene>
    <name evidence="2" type="ORF">K490DRAFT_23654</name>
</gene>
<feature type="transmembrane region" description="Helical" evidence="1">
    <location>
        <begin position="105"/>
        <end position="130"/>
    </location>
</feature>
<dbReference type="InterPro" id="IPR052979">
    <property type="entry name" value="Adenylate-forming_domain"/>
</dbReference>
<protein>
    <recommendedName>
        <fullName evidence="4">Integral membrane protein TmpA</fullName>
    </recommendedName>
</protein>
<dbReference type="AlphaFoldDB" id="A0A9P4I0P6"/>
<reference evidence="2" key="1">
    <citation type="journal article" date="2020" name="Stud. Mycol.">
        <title>101 Dothideomycetes genomes: a test case for predicting lifestyles and emergence of pathogens.</title>
        <authorList>
            <person name="Haridas S."/>
            <person name="Albert R."/>
            <person name="Binder M."/>
            <person name="Bloem J."/>
            <person name="Labutti K."/>
            <person name="Salamov A."/>
            <person name="Andreopoulos B."/>
            <person name="Baker S."/>
            <person name="Barry K."/>
            <person name="Bills G."/>
            <person name="Bluhm B."/>
            <person name="Cannon C."/>
            <person name="Castanera R."/>
            <person name="Culley D."/>
            <person name="Daum C."/>
            <person name="Ezra D."/>
            <person name="Gonzalez J."/>
            <person name="Henrissat B."/>
            <person name="Kuo A."/>
            <person name="Liang C."/>
            <person name="Lipzen A."/>
            <person name="Lutzoni F."/>
            <person name="Magnuson J."/>
            <person name="Mondo S."/>
            <person name="Nolan M."/>
            <person name="Ohm R."/>
            <person name="Pangilinan J."/>
            <person name="Park H.-J."/>
            <person name="Ramirez L."/>
            <person name="Alfaro M."/>
            <person name="Sun H."/>
            <person name="Tritt A."/>
            <person name="Yoshinaga Y."/>
            <person name="Zwiers L.-H."/>
            <person name="Turgeon B."/>
            <person name="Goodwin S."/>
            <person name="Spatafora J."/>
            <person name="Crous P."/>
            <person name="Grigoriev I."/>
        </authorList>
    </citation>
    <scope>NUCLEOTIDE SEQUENCE</scope>
    <source>
        <strain evidence="2">CBS 121410</strain>
    </source>
</reference>
<keyword evidence="1" id="KW-0812">Transmembrane</keyword>
<keyword evidence="1" id="KW-1133">Transmembrane helix</keyword>
<name>A0A9P4I0P6_9PEZI</name>
<dbReference type="InterPro" id="IPR039261">
    <property type="entry name" value="FNR_nucleotide-bd"/>
</dbReference>
<feature type="non-terminal residue" evidence="2">
    <location>
        <position position="1"/>
    </location>
</feature>
<proteinExistence type="predicted"/>
<evidence type="ECO:0000313" key="3">
    <source>
        <dbReference type="Proteomes" id="UP000799776"/>
    </source>
</evidence>
<keyword evidence="3" id="KW-1185">Reference proteome</keyword>
<keyword evidence="1" id="KW-0472">Membrane</keyword>
<evidence type="ECO:0008006" key="4">
    <source>
        <dbReference type="Google" id="ProtNLM"/>
    </source>
</evidence>
<feature type="transmembrane region" description="Helical" evidence="1">
    <location>
        <begin position="218"/>
        <end position="235"/>
    </location>
</feature>
<accession>A0A9P4I0P6</accession>
<dbReference type="OrthoDB" id="3142841at2759"/>
<evidence type="ECO:0000256" key="1">
    <source>
        <dbReference type="SAM" id="Phobius"/>
    </source>
</evidence>
<dbReference type="EMBL" id="ML978712">
    <property type="protein sequence ID" value="KAF2091042.1"/>
    <property type="molecule type" value="Genomic_DNA"/>
</dbReference>
<dbReference type="PANTHER" id="PTHR33927">
    <property type="entry name" value="TRANSMEMBRANE PROTEIN"/>
    <property type="match status" value="1"/>
</dbReference>
<dbReference type="Proteomes" id="UP000799776">
    <property type="component" value="Unassembled WGS sequence"/>
</dbReference>
<dbReference type="PANTHER" id="PTHR33927:SF5">
    <property type="entry name" value="ENZYME, PUTATIVE (AFU_ORTHOLOGUE AFUA_8G01222)-RELATED"/>
    <property type="match status" value="1"/>
</dbReference>
<evidence type="ECO:0000313" key="2">
    <source>
        <dbReference type="EMBL" id="KAF2091042.1"/>
    </source>
</evidence>
<feature type="non-terminal residue" evidence="2">
    <location>
        <position position="443"/>
    </location>
</feature>
<sequence length="443" mass="49120">PRSKSRASYRKIQWELFSTYRKIFTAIFVGNLAALLSRLCIHILSPDVPETRGNYLSTEVATAVSANLMLAILARHEHVINALFRISTSLPITAPLWLRKRVAKIYSYGGIHSGCAVASTVWFTLYLILLSYEYASNQHDDAVLVALSAVILLLLLAILILAYPRLRVKYHDHFEAVHRFAGWTVLALFWAQVCGAANAKSRVIGAPLGLTLAKTPSMWFLTVATLCVIYPWTRLRLRKVEAEPLSDHAVRLHFDYGRFGLCSGMRLTDSPLKETHSFATIPREDGEPGYSVVISNAGDWTKKIIRNPPTKMYTRGYPVIGVLRVASLFSPVIIVATGSGIGPCMSFFVGNPGHDIRVLWSTRAPEKTYGRPIVDSVLNADPQAVIIDTDKQGRPDLVAETYKLYKAAQAEAIVIISNPRLTSQVCFEMESRGVPAYGPIFDS</sequence>
<dbReference type="SUPFAM" id="SSF52343">
    <property type="entry name" value="Ferredoxin reductase-like, C-terminal NADP-linked domain"/>
    <property type="match status" value="1"/>
</dbReference>
<organism evidence="2 3">
    <name type="scientific">Saccharata proteae CBS 121410</name>
    <dbReference type="NCBI Taxonomy" id="1314787"/>
    <lineage>
        <taxon>Eukaryota</taxon>
        <taxon>Fungi</taxon>
        <taxon>Dikarya</taxon>
        <taxon>Ascomycota</taxon>
        <taxon>Pezizomycotina</taxon>
        <taxon>Dothideomycetes</taxon>
        <taxon>Dothideomycetes incertae sedis</taxon>
        <taxon>Botryosphaeriales</taxon>
        <taxon>Saccharataceae</taxon>
        <taxon>Saccharata</taxon>
    </lineage>
</organism>
<feature type="transmembrane region" description="Helical" evidence="1">
    <location>
        <begin position="20"/>
        <end position="44"/>
    </location>
</feature>
<comment type="caution">
    <text evidence="2">The sequence shown here is derived from an EMBL/GenBank/DDBJ whole genome shotgun (WGS) entry which is preliminary data.</text>
</comment>
<feature type="transmembrane region" description="Helical" evidence="1">
    <location>
        <begin position="176"/>
        <end position="198"/>
    </location>
</feature>